<organism evidence="1 2">
    <name type="scientific">Caenorhabditis remanei</name>
    <name type="common">Caenorhabditis vulgaris</name>
    <dbReference type="NCBI Taxonomy" id="31234"/>
    <lineage>
        <taxon>Eukaryota</taxon>
        <taxon>Metazoa</taxon>
        <taxon>Ecdysozoa</taxon>
        <taxon>Nematoda</taxon>
        <taxon>Chromadorea</taxon>
        <taxon>Rhabditida</taxon>
        <taxon>Rhabditina</taxon>
        <taxon>Rhabditomorpha</taxon>
        <taxon>Rhabditoidea</taxon>
        <taxon>Rhabditidae</taxon>
        <taxon>Peloderinae</taxon>
        <taxon>Caenorhabditis</taxon>
    </lineage>
</organism>
<sequence>MPPRKIKKDPEVTKIVDAIEEPLRELIDDLKRKLYKAAKDTARAETTRILSKIPKEYHDMPINEFLQSSPAGLLEALKGLEIQEDSDTEVESEQRGTENIENQDEMEMDDAAHETSIPIAHSGQNSGRNTATEPHRNEIITPAGHVFPIPVLHPHKPFRNPHAHEEIAFSVNGSPLVLAANSTNKKKPVRSTTKKGIAESGLLVPKDEDLGTSV</sequence>
<protein>
    <submittedName>
        <fullName evidence="1">Uncharacterized protein</fullName>
    </submittedName>
</protein>
<gene>
    <name evidence="1" type="ORF">FL82_05735</name>
</gene>
<name>A0A261AWW9_CAERE</name>
<dbReference type="KEGG" id="crq:GCK72_005832"/>
<dbReference type="OrthoDB" id="5838837at2759"/>
<dbReference type="eggNOG" id="ENOG502R84G">
    <property type="taxonomic scope" value="Eukaryota"/>
</dbReference>
<proteinExistence type="predicted"/>
<comment type="caution">
    <text evidence="1">The sequence shown here is derived from an EMBL/GenBank/DDBJ whole genome shotgun (WGS) entry which is preliminary data.</text>
</comment>
<accession>A0A261AWW9</accession>
<dbReference type="STRING" id="31234.E3M422"/>
<dbReference type="EMBL" id="NMWX01000004">
    <property type="protein sequence ID" value="OZG02594.1"/>
    <property type="molecule type" value="Genomic_DNA"/>
</dbReference>
<evidence type="ECO:0000313" key="2">
    <source>
        <dbReference type="Proteomes" id="UP000216624"/>
    </source>
</evidence>
<dbReference type="CTD" id="9820945"/>
<dbReference type="OMA" id="KEYHDMP"/>
<dbReference type="HOGENOM" id="CLU_116430_0_0_1"/>
<dbReference type="Proteomes" id="UP000216624">
    <property type="component" value="Unassembled WGS sequence"/>
</dbReference>
<feature type="non-terminal residue" evidence="1">
    <location>
        <position position="1"/>
    </location>
</feature>
<keyword evidence="2" id="KW-1185">Reference proteome</keyword>
<reference evidence="1" key="1">
    <citation type="submission" date="2017-08" db="EMBL/GenBank/DDBJ databases">
        <authorList>
            <person name="de Groot N.N."/>
        </authorList>
    </citation>
    <scope>NUCLEOTIDE SEQUENCE [LARGE SCALE GENOMIC DNA]</scope>
    <source>
        <strain evidence="1">PX439</strain>
    </source>
</reference>
<evidence type="ECO:0000313" key="1">
    <source>
        <dbReference type="EMBL" id="OZG02594.1"/>
    </source>
</evidence>